<organism evidence="2 3">
    <name type="scientific">Trypanosoma vivax (strain Y486)</name>
    <dbReference type="NCBI Taxonomy" id="1055687"/>
    <lineage>
        <taxon>Eukaryota</taxon>
        <taxon>Discoba</taxon>
        <taxon>Euglenozoa</taxon>
        <taxon>Kinetoplastea</taxon>
        <taxon>Metakinetoplastina</taxon>
        <taxon>Trypanosomatida</taxon>
        <taxon>Trypanosomatidae</taxon>
        <taxon>Trypanosoma</taxon>
        <taxon>Duttonella</taxon>
    </lineage>
</organism>
<dbReference type="AlphaFoldDB" id="F9WL27"/>
<reference evidence="2 3" key="1">
    <citation type="journal article" date="2012" name="Proc. Natl. Acad. Sci. U.S.A.">
        <title>Antigenic diversity is generated by distinct evolutionary mechanisms in African trypanosome species.</title>
        <authorList>
            <person name="Jackson A.P."/>
            <person name="Berry A."/>
            <person name="Aslett M."/>
            <person name="Allison H.C."/>
            <person name="Burton P."/>
            <person name="Vavrova-Anderson J."/>
            <person name="Brown R."/>
            <person name="Browne H."/>
            <person name="Corton N."/>
            <person name="Hauser H."/>
            <person name="Gamble J."/>
            <person name="Gilderthorp R."/>
            <person name="Marcello L."/>
            <person name="McQuillan J."/>
            <person name="Otto T.D."/>
            <person name="Quail M.A."/>
            <person name="Sanders M.J."/>
            <person name="van Tonder A."/>
            <person name="Ginger M.L."/>
            <person name="Field M.C."/>
            <person name="Barry J.D."/>
            <person name="Hertz-Fowler C."/>
            <person name="Berriman M."/>
        </authorList>
    </citation>
    <scope>NUCLEOTIDE SEQUENCE</scope>
    <source>
        <strain evidence="2 3">Y486</strain>
    </source>
</reference>
<feature type="region of interest" description="Disordered" evidence="1">
    <location>
        <begin position="253"/>
        <end position="301"/>
    </location>
</feature>
<dbReference type="VEuPathDB" id="TriTrypDB:TvY486_0008610"/>
<keyword evidence="3" id="KW-1185">Reference proteome</keyword>
<gene>
    <name evidence="2" type="ORF">TvY486_0008610</name>
</gene>
<evidence type="ECO:0008006" key="4">
    <source>
        <dbReference type="Google" id="ProtNLM"/>
    </source>
</evidence>
<accession>F9WL27</accession>
<name>F9WL27_TRYVY</name>
<evidence type="ECO:0000256" key="1">
    <source>
        <dbReference type="SAM" id="MobiDB-lite"/>
    </source>
</evidence>
<feature type="non-terminal residue" evidence="2">
    <location>
        <position position="1"/>
    </location>
</feature>
<evidence type="ECO:0000313" key="3">
    <source>
        <dbReference type="Proteomes" id="UP000009027"/>
    </source>
</evidence>
<protein>
    <recommendedName>
        <fullName evidence="4">Variant surface glycoprotein</fullName>
    </recommendedName>
</protein>
<sequence>RGAGGSGAPCIGTATGATNTATPTSQLDGAAAACTAKVKTPVSPAKVAATLAAVKNATTVRFATSANSGKVQDAAAQGECPILNVAGASNPGAVKGSGNNEIVYGNAITFTAANGQAISWKEDQTFRVGGEETTLSAVRTNVTALLALIDKCATPGHYEGKAKCAASAASAIVCDRAKWHERLRALEERVAASADRLRDLENTQRQTAHARNSDSEARPASSMGTKQQRRTSNKRAAITGREQCTEAGHAWNFDEGRCEDPNAGTHAPGSKAKLGSAMRSAAAGHWPRQVQVKKERHGKTK</sequence>
<evidence type="ECO:0000313" key="2">
    <source>
        <dbReference type="EMBL" id="CCD18213.1"/>
    </source>
</evidence>
<proteinExistence type="predicted"/>
<feature type="region of interest" description="Disordered" evidence="1">
    <location>
        <begin position="197"/>
        <end position="236"/>
    </location>
</feature>
<dbReference type="Proteomes" id="UP000009027">
    <property type="component" value="Unassembled WGS sequence"/>
</dbReference>
<dbReference type="EMBL" id="CAEX01000639">
    <property type="protein sequence ID" value="CCD18213.1"/>
    <property type="molecule type" value="Genomic_DNA"/>
</dbReference>